<dbReference type="InterPro" id="IPR021879">
    <property type="entry name" value="VC2046_fam"/>
</dbReference>
<reference evidence="1 2" key="1">
    <citation type="submission" date="2019-01" db="EMBL/GenBank/DDBJ databases">
        <authorList>
            <person name="Chen W.-M."/>
        </authorList>
    </citation>
    <scope>NUCLEOTIDE SEQUENCE [LARGE SCALE GENOMIC DNA]</scope>
    <source>
        <strain evidence="1 2">KYPC3</strain>
    </source>
</reference>
<comment type="caution">
    <text evidence="1">The sequence shown here is derived from an EMBL/GenBank/DDBJ whole genome shotgun (WGS) entry which is preliminary data.</text>
</comment>
<evidence type="ECO:0000313" key="1">
    <source>
        <dbReference type="EMBL" id="RVU41162.1"/>
    </source>
</evidence>
<evidence type="ECO:0008006" key="3">
    <source>
        <dbReference type="Google" id="ProtNLM"/>
    </source>
</evidence>
<proteinExistence type="predicted"/>
<name>A0A437R356_9GAMM</name>
<sequence>MIPLVNEWQLQSQLNQALQTQHRADFSLWLAMLSPAVEEMAQFFPQPLDDEPKKPTLYQQLGVSPQRDYAMQHHDVELFDTQHQALVADGFSQWRLLSLLNPNPVVIKHDPKKLSADVTESLSFHTKRRMSATPVTMPTADPTLMYDMLQQMSAMNS</sequence>
<dbReference type="Proteomes" id="UP000283077">
    <property type="component" value="Unassembled WGS sequence"/>
</dbReference>
<dbReference type="OrthoDB" id="7061360at2"/>
<dbReference type="AlphaFoldDB" id="A0A437R356"/>
<organism evidence="1 2">
    <name type="scientific">Rheinheimera riviphila</name>
    <dbReference type="NCBI Taxonomy" id="1834037"/>
    <lineage>
        <taxon>Bacteria</taxon>
        <taxon>Pseudomonadati</taxon>
        <taxon>Pseudomonadota</taxon>
        <taxon>Gammaproteobacteria</taxon>
        <taxon>Chromatiales</taxon>
        <taxon>Chromatiaceae</taxon>
        <taxon>Rheinheimera</taxon>
    </lineage>
</organism>
<protein>
    <recommendedName>
        <fullName evidence="3">Ribosomal S4P (Gammaproteobacterial)</fullName>
    </recommendedName>
</protein>
<evidence type="ECO:0000313" key="2">
    <source>
        <dbReference type="Proteomes" id="UP000283077"/>
    </source>
</evidence>
<gene>
    <name evidence="1" type="ORF">EOE67_02875</name>
</gene>
<dbReference type="RefSeq" id="WP_127697547.1">
    <property type="nucleotide sequence ID" value="NZ_SACS01000002.1"/>
</dbReference>
<dbReference type="EMBL" id="SACS01000002">
    <property type="protein sequence ID" value="RVU41162.1"/>
    <property type="molecule type" value="Genomic_DNA"/>
</dbReference>
<dbReference type="Pfam" id="PF11993">
    <property type="entry name" value="VC2046"/>
    <property type="match status" value="1"/>
</dbReference>
<keyword evidence="2" id="KW-1185">Reference proteome</keyword>
<accession>A0A437R356</accession>